<accession>A0A3G5A044</accession>
<proteinExistence type="predicted"/>
<evidence type="ECO:0000313" key="1">
    <source>
        <dbReference type="EMBL" id="AYV79884.1"/>
    </source>
</evidence>
<organism evidence="1">
    <name type="scientific">Gaeavirus sp</name>
    <dbReference type="NCBI Taxonomy" id="2487767"/>
    <lineage>
        <taxon>Viruses</taxon>
        <taxon>Varidnaviria</taxon>
        <taxon>Bamfordvirae</taxon>
        <taxon>Nucleocytoviricota</taxon>
        <taxon>Megaviricetes</taxon>
        <taxon>Imitervirales</taxon>
        <taxon>Mimiviridae</taxon>
        <taxon>Klosneuvirinae</taxon>
    </lineage>
</organism>
<protein>
    <submittedName>
        <fullName evidence="1">Uncharacterized protein</fullName>
    </submittedName>
</protein>
<dbReference type="EMBL" id="MK072199">
    <property type="protein sequence ID" value="AYV79884.1"/>
    <property type="molecule type" value="Genomic_DNA"/>
</dbReference>
<gene>
    <name evidence="1" type="ORF">Gaeavirus1_21</name>
</gene>
<reference evidence="1" key="1">
    <citation type="submission" date="2018-10" db="EMBL/GenBank/DDBJ databases">
        <title>Hidden diversity of soil giant viruses.</title>
        <authorList>
            <person name="Schulz F."/>
            <person name="Alteio L."/>
            <person name="Goudeau D."/>
            <person name="Ryan E.M."/>
            <person name="Malmstrom R.R."/>
            <person name="Blanchard J."/>
            <person name="Woyke T."/>
        </authorList>
    </citation>
    <scope>NUCLEOTIDE SEQUENCE</scope>
    <source>
        <strain evidence="1">GAV1</strain>
    </source>
</reference>
<name>A0A3G5A044_9VIRU</name>
<sequence>MYFQLDSPAYNKCTSIEDKFTTLATVLLTQFKLQINDITCTIEEVEIYYNSPNHKDEYTHKNKDQLANSKWYFHQYPNGTYKSGTYKGLDITFGNGLDTYGGVLIRSIQNVTTKEFITGPCNTVNYILMQTNSTDTTDLVSKMKDLHITNNDNPIYLIHDEQHEHATIFAGPRVGLSLKHPSFLLKEYRYLKQPSKIPKYRSTIISSLHNKKTSIKDIAILTKLSTTSIQKAITEFDNAKNLTQEDINKLKPDKINKIYGYYTNK</sequence>